<name>A0ABN0Z960_9BACI</name>
<sequence length="97" mass="10392">MIVAIIIGMALVTMVPRVIPAFIVDKLQFRDWMNRWLDAIPFAALGALIFPGIMTVIPDEPWIGLIGGAVATGLAYLGLNVILVVAGAIVTVFLLTM</sequence>
<dbReference type="RefSeq" id="WP_343752271.1">
    <property type="nucleotide sequence ID" value="NZ_BAAADM010000041.1"/>
</dbReference>
<organism evidence="2 3">
    <name type="scientific">Lentibacillus halophilus</name>
    <dbReference type="NCBI Taxonomy" id="295065"/>
    <lineage>
        <taxon>Bacteria</taxon>
        <taxon>Bacillati</taxon>
        <taxon>Bacillota</taxon>
        <taxon>Bacilli</taxon>
        <taxon>Bacillales</taxon>
        <taxon>Bacillaceae</taxon>
        <taxon>Lentibacillus</taxon>
    </lineage>
</organism>
<gene>
    <name evidence="2" type="ORF">GCM10008983_15690</name>
</gene>
<evidence type="ECO:0000313" key="2">
    <source>
        <dbReference type="EMBL" id="GAA0439665.1"/>
    </source>
</evidence>
<evidence type="ECO:0000256" key="1">
    <source>
        <dbReference type="SAM" id="Phobius"/>
    </source>
</evidence>
<protein>
    <recommendedName>
        <fullName evidence="4">Branched-chain amino acid transport protein</fullName>
    </recommendedName>
</protein>
<comment type="caution">
    <text evidence="2">The sequence shown here is derived from an EMBL/GenBank/DDBJ whole genome shotgun (WGS) entry which is preliminary data.</text>
</comment>
<dbReference type="Pfam" id="PF05437">
    <property type="entry name" value="AzlD"/>
    <property type="match status" value="1"/>
</dbReference>
<keyword evidence="3" id="KW-1185">Reference proteome</keyword>
<dbReference type="Proteomes" id="UP001501459">
    <property type="component" value="Unassembled WGS sequence"/>
</dbReference>
<keyword evidence="1" id="KW-1133">Transmembrane helix</keyword>
<dbReference type="EMBL" id="BAAADM010000041">
    <property type="protein sequence ID" value="GAA0439665.1"/>
    <property type="molecule type" value="Genomic_DNA"/>
</dbReference>
<evidence type="ECO:0008006" key="4">
    <source>
        <dbReference type="Google" id="ProtNLM"/>
    </source>
</evidence>
<reference evidence="2 3" key="1">
    <citation type="journal article" date="2019" name="Int. J. Syst. Evol. Microbiol.">
        <title>The Global Catalogue of Microorganisms (GCM) 10K type strain sequencing project: providing services to taxonomists for standard genome sequencing and annotation.</title>
        <authorList>
            <consortium name="The Broad Institute Genomics Platform"/>
            <consortium name="The Broad Institute Genome Sequencing Center for Infectious Disease"/>
            <person name="Wu L."/>
            <person name="Ma J."/>
        </authorList>
    </citation>
    <scope>NUCLEOTIDE SEQUENCE [LARGE SCALE GENOMIC DNA]</scope>
    <source>
        <strain evidence="2 3">JCM 12149</strain>
    </source>
</reference>
<evidence type="ECO:0000313" key="3">
    <source>
        <dbReference type="Proteomes" id="UP001501459"/>
    </source>
</evidence>
<dbReference type="InterPro" id="IPR008407">
    <property type="entry name" value="Brnchd-chn_aa_trnsp_AzlD"/>
</dbReference>
<keyword evidence="1" id="KW-0812">Transmembrane</keyword>
<feature type="transmembrane region" description="Helical" evidence="1">
    <location>
        <begin position="36"/>
        <end position="56"/>
    </location>
</feature>
<feature type="transmembrane region" description="Helical" evidence="1">
    <location>
        <begin position="6"/>
        <end position="24"/>
    </location>
</feature>
<keyword evidence="1" id="KW-0472">Membrane</keyword>
<accession>A0ABN0Z960</accession>
<proteinExistence type="predicted"/>
<feature type="transmembrane region" description="Helical" evidence="1">
    <location>
        <begin position="62"/>
        <end position="95"/>
    </location>
</feature>